<dbReference type="CDD" id="cd00303">
    <property type="entry name" value="retropepsin_like"/>
    <property type="match status" value="1"/>
</dbReference>
<dbReference type="SUPFAM" id="SSF56672">
    <property type="entry name" value="DNA/RNA polymerases"/>
    <property type="match status" value="1"/>
</dbReference>
<dbReference type="Gene3D" id="2.40.70.10">
    <property type="entry name" value="Acid Proteases"/>
    <property type="match status" value="1"/>
</dbReference>
<dbReference type="InterPro" id="IPR043502">
    <property type="entry name" value="DNA/RNA_pol_sf"/>
</dbReference>
<dbReference type="AlphaFoldDB" id="A0A699GYC6"/>
<gene>
    <name evidence="4" type="ORF">Tci_253945</name>
</gene>
<accession>A0A699GYC6</accession>
<feature type="region of interest" description="Disordered" evidence="2">
    <location>
        <begin position="170"/>
        <end position="191"/>
    </location>
</feature>
<dbReference type="PANTHER" id="PTHR34072">
    <property type="entry name" value="ENZYMATIC POLYPROTEIN-RELATED"/>
    <property type="match status" value="1"/>
</dbReference>
<organism evidence="4">
    <name type="scientific">Tanacetum cinerariifolium</name>
    <name type="common">Dalmatian daisy</name>
    <name type="synonym">Chrysanthemum cinerariifolium</name>
    <dbReference type="NCBI Taxonomy" id="118510"/>
    <lineage>
        <taxon>Eukaryota</taxon>
        <taxon>Viridiplantae</taxon>
        <taxon>Streptophyta</taxon>
        <taxon>Embryophyta</taxon>
        <taxon>Tracheophyta</taxon>
        <taxon>Spermatophyta</taxon>
        <taxon>Magnoliopsida</taxon>
        <taxon>eudicotyledons</taxon>
        <taxon>Gunneridae</taxon>
        <taxon>Pentapetalae</taxon>
        <taxon>asterids</taxon>
        <taxon>campanulids</taxon>
        <taxon>Asterales</taxon>
        <taxon>Asteraceae</taxon>
        <taxon>Asteroideae</taxon>
        <taxon>Anthemideae</taxon>
        <taxon>Anthemidinae</taxon>
        <taxon>Tanacetum</taxon>
    </lineage>
</organism>
<evidence type="ECO:0000259" key="3">
    <source>
        <dbReference type="PROSITE" id="PS50158"/>
    </source>
</evidence>
<feature type="domain" description="CCHC-type" evidence="3">
    <location>
        <begin position="683"/>
        <end position="697"/>
    </location>
</feature>
<dbReference type="InterPro" id="IPR001878">
    <property type="entry name" value="Znf_CCHC"/>
</dbReference>
<feature type="compositionally biased region" description="Low complexity" evidence="2">
    <location>
        <begin position="171"/>
        <end position="189"/>
    </location>
</feature>
<dbReference type="PANTHER" id="PTHR34072:SF52">
    <property type="entry name" value="RIBONUCLEASE H"/>
    <property type="match status" value="1"/>
</dbReference>
<keyword evidence="1" id="KW-0862">Zinc</keyword>
<feature type="region of interest" description="Disordered" evidence="2">
    <location>
        <begin position="527"/>
        <end position="558"/>
    </location>
</feature>
<comment type="caution">
    <text evidence="4">The sequence shown here is derived from an EMBL/GenBank/DDBJ whole genome shotgun (WGS) entry which is preliminary data.</text>
</comment>
<dbReference type="GO" id="GO:0008270">
    <property type="term" value="F:zinc ion binding"/>
    <property type="evidence" value="ECO:0007669"/>
    <property type="project" value="UniProtKB-KW"/>
</dbReference>
<dbReference type="EMBL" id="BKCJ010075462">
    <property type="protein sequence ID" value="GEW81969.1"/>
    <property type="molecule type" value="Genomic_DNA"/>
</dbReference>
<sequence>MSELVSCNKEDDGTKTDLSVVLIGWIGSERARLLIRSRLELFFIVIHFVEYLAHYLLEALFGGVIDWYPEPSRECGILFSASYPYRVYFIEVSIAPEVGAAAVASPVEVLELDTHSSSEADPSKSLLPPVFVAPMVSPFMCLDDSESDTEMPKRHVSPTPHDAMLNRYRSRVASRSSSPTTSTPEILTTPIPPAPAAVVVPSTVIILPVDALTARKSVRPLPSHHLALRYTSHQSDHFTSRSSLGPSSLDNSSSGHSILGHSLSAHIPPDTTVADSSLPSRFFIHHLLGLHAGDSSFDSSSRPSRKRCRSPAATMTSSIHALRDLVPSHDDILPPRKRFRDSISPEDSVEEYIDTDVLVDIEADATVVKVTIDRDVEAGVDAGIGKDVDVGVDVEDANEDKVESNDRGTMEVGVDLVTRIDIPDGMLMSDVVKRLEQVEEVMQDIYRHVMKMHLQSVKDIEMGQRELEARSLIAGGERASLLEQVVSLKMSNIMTITRSSIIPKAIKELINQRVAEALAAYEANRAAKLTDESQTQNEDDDDNRNVEVKGNENDGEMKTETVKEMEMEREEAMRMEIPIGMIERFQELTMMCTKMVPEEEDRVENFIGGLPNNIQRNVIAAERKRLQDVVRIANNLMDQKLKGYAKNKRRVYTVGNNEKKGYVGPLPYCRTCKLHHEQPCTVKCGKCNKVGHITRDCMNVVAATATQRAPVTHGNKAGKKTDEAKGKAYVLGGGKAGLDSNVVTGAFLLNNQYAFMLFDLCADRSFISSTISTLLDVTPSTLDVSYAVKLADVRVVETNIVLRGCTLGLLGHPFNIDLMPIELGSFDVIIGMDCKKEEAAFQLLKQKLYSALILALPKGSENFMVYCDASHKGLGAVLMQREKVIAYASWQLKIHKKNYTTHDLELGVVVFAHFLPMRENDSVEKLTRQYLKEVVTRHGVPILIISDRDDQLSRVNVTFHVFNLKKYLSDEPLAIPLDEIQIDDKLNFIEEPVKIMDQEVKLLKQSRILIVKVRWNSRRGPEFNWEREDQMKKNHRGPQLQMSELVGCNKEDDGTRIDSSMVLIGWTSSEQG</sequence>
<feature type="region of interest" description="Disordered" evidence="2">
    <location>
        <begin position="235"/>
        <end position="255"/>
    </location>
</feature>
<name>A0A699GYC6_TANCI</name>
<evidence type="ECO:0000256" key="1">
    <source>
        <dbReference type="PROSITE-ProRule" id="PRU00047"/>
    </source>
</evidence>
<keyword evidence="1" id="KW-0863">Zinc-finger</keyword>
<dbReference type="Pfam" id="PF17919">
    <property type="entry name" value="RT_RNaseH_2"/>
    <property type="match status" value="1"/>
</dbReference>
<dbReference type="Pfam" id="PF08284">
    <property type="entry name" value="RVP_2"/>
    <property type="match status" value="1"/>
</dbReference>
<proteinExistence type="predicted"/>
<evidence type="ECO:0000313" key="4">
    <source>
        <dbReference type="EMBL" id="GEW81969.1"/>
    </source>
</evidence>
<keyword evidence="1" id="KW-0479">Metal-binding</keyword>
<protein>
    <recommendedName>
        <fullName evidence="3">CCHC-type domain-containing protein</fullName>
    </recommendedName>
</protein>
<feature type="compositionally biased region" description="Low complexity" evidence="2">
    <location>
        <begin position="240"/>
        <end position="255"/>
    </location>
</feature>
<reference evidence="4" key="1">
    <citation type="journal article" date="2019" name="Sci. Rep.">
        <title>Draft genome of Tanacetum cinerariifolium, the natural source of mosquito coil.</title>
        <authorList>
            <person name="Yamashiro T."/>
            <person name="Shiraishi A."/>
            <person name="Satake H."/>
            <person name="Nakayama K."/>
        </authorList>
    </citation>
    <scope>NUCLEOTIDE SEQUENCE</scope>
</reference>
<feature type="compositionally biased region" description="Basic and acidic residues" evidence="2">
    <location>
        <begin position="543"/>
        <end position="558"/>
    </location>
</feature>
<evidence type="ECO:0000256" key="2">
    <source>
        <dbReference type="SAM" id="MobiDB-lite"/>
    </source>
</evidence>
<dbReference type="InterPro" id="IPR021109">
    <property type="entry name" value="Peptidase_aspartic_dom_sf"/>
</dbReference>
<dbReference type="InterPro" id="IPR041577">
    <property type="entry name" value="RT_RNaseH_2"/>
</dbReference>
<dbReference type="GO" id="GO:0003676">
    <property type="term" value="F:nucleic acid binding"/>
    <property type="evidence" value="ECO:0007669"/>
    <property type="project" value="InterPro"/>
</dbReference>
<dbReference type="PROSITE" id="PS50158">
    <property type="entry name" value="ZF_CCHC"/>
    <property type="match status" value="1"/>
</dbReference>